<dbReference type="InParanoid" id="A0A3Q1MN76"/>
<keyword evidence="3" id="KW-0812">Transmembrane</keyword>
<evidence type="ECO:0000256" key="7">
    <source>
        <dbReference type="SAM" id="MobiDB-lite"/>
    </source>
</evidence>
<feature type="compositionally biased region" description="Basic and acidic residues" evidence="7">
    <location>
        <begin position="65"/>
        <end position="76"/>
    </location>
</feature>
<dbReference type="STRING" id="9913.ENSBTAP00000070950"/>
<evidence type="ECO:0000256" key="6">
    <source>
        <dbReference type="ARBA" id="ARBA00023136"/>
    </source>
</evidence>
<evidence type="ECO:0000256" key="5">
    <source>
        <dbReference type="ARBA" id="ARBA00023054"/>
    </source>
</evidence>
<evidence type="ECO:0000313" key="8">
    <source>
        <dbReference type="Ensembl" id="ENSBTAP00000070950.2"/>
    </source>
</evidence>
<feature type="compositionally biased region" description="Basic and acidic residues" evidence="7">
    <location>
        <begin position="84"/>
        <end position="99"/>
    </location>
</feature>
<dbReference type="VEuPathDB" id="HostDB:ENSBTAG00000053207"/>
<reference evidence="8" key="1">
    <citation type="submission" date="2018-03" db="EMBL/GenBank/DDBJ databases">
        <title>ARS-UCD1.2.</title>
        <authorList>
            <person name="Rosen B.D."/>
            <person name="Bickhart D.M."/>
            <person name="Koren S."/>
            <person name="Schnabel R.D."/>
            <person name="Hall R."/>
            <person name="Zimin A."/>
            <person name="Dreischer C."/>
            <person name="Schultheiss S."/>
            <person name="Schroeder S.G."/>
            <person name="Elsik C.G."/>
            <person name="Couldrey C."/>
            <person name="Liu G.E."/>
            <person name="Van Tassell C.P."/>
            <person name="Phillippy A.M."/>
            <person name="Smith T.P.L."/>
            <person name="Medrano J.F."/>
        </authorList>
    </citation>
    <scope>NUCLEOTIDE SEQUENCE [LARGE SCALE GENOMIC DNA]</scope>
    <source>
        <strain evidence="8">Hereford</strain>
    </source>
</reference>
<keyword evidence="6" id="KW-0472">Membrane</keyword>
<dbReference type="GO" id="GO:0016020">
    <property type="term" value="C:membrane"/>
    <property type="evidence" value="ECO:0007669"/>
    <property type="project" value="UniProtKB-SubCell"/>
</dbReference>
<evidence type="ECO:0000313" key="9">
    <source>
        <dbReference type="Proteomes" id="UP000009136"/>
    </source>
</evidence>
<evidence type="ECO:0000256" key="4">
    <source>
        <dbReference type="ARBA" id="ARBA00022989"/>
    </source>
</evidence>
<keyword evidence="5" id="KW-0175">Coiled coil</keyword>
<accession>A0A3Q1MN76</accession>
<dbReference type="Proteomes" id="UP000009136">
    <property type="component" value="Chromosome 8"/>
</dbReference>
<dbReference type="InterPro" id="IPR028194">
    <property type="entry name" value="CC167"/>
</dbReference>
<feature type="region of interest" description="Disordered" evidence="7">
    <location>
        <begin position="1"/>
        <end position="26"/>
    </location>
</feature>
<sequence>MGFSRQEYWSGLPCSPPGALPNPGIEPTFPVSLALQADSLPIDLSQCWSDLEAVNSRLCEVELSSEARRSQEKEKSSLINKASNYKELKLPRQENRQEHSTVCGHLPPPGPCLRLLGPV</sequence>
<dbReference type="Pfam" id="PF15188">
    <property type="entry name" value="CCDC-167"/>
    <property type="match status" value="1"/>
</dbReference>
<proteinExistence type="predicted"/>
<reference evidence="8" key="3">
    <citation type="submission" date="2025-09" db="UniProtKB">
        <authorList>
            <consortium name="Ensembl"/>
        </authorList>
    </citation>
    <scope>IDENTIFICATION</scope>
    <source>
        <strain evidence="8">Hereford</strain>
    </source>
</reference>
<name>A0A3Q1MN76_BOVIN</name>
<comment type="subcellular location">
    <subcellularLocation>
        <location evidence="1">Membrane</location>
        <topology evidence="1">Single-pass membrane protein</topology>
    </subcellularLocation>
</comment>
<evidence type="ECO:0000256" key="1">
    <source>
        <dbReference type="ARBA" id="ARBA00004167"/>
    </source>
</evidence>
<dbReference type="GeneTree" id="ENSGT00960000191550"/>
<organism evidence="8 9">
    <name type="scientific">Bos taurus</name>
    <name type="common">Bovine</name>
    <dbReference type="NCBI Taxonomy" id="9913"/>
    <lineage>
        <taxon>Eukaryota</taxon>
        <taxon>Metazoa</taxon>
        <taxon>Chordata</taxon>
        <taxon>Craniata</taxon>
        <taxon>Vertebrata</taxon>
        <taxon>Euteleostomi</taxon>
        <taxon>Mammalia</taxon>
        <taxon>Eutheria</taxon>
        <taxon>Laurasiatheria</taxon>
        <taxon>Artiodactyla</taxon>
        <taxon>Ruminantia</taxon>
        <taxon>Pecora</taxon>
        <taxon>Bovidae</taxon>
        <taxon>Bovinae</taxon>
        <taxon>Bos</taxon>
    </lineage>
</organism>
<protein>
    <recommendedName>
        <fullName evidence="2">Coiled-coil domain-containing protein 167</fullName>
    </recommendedName>
</protein>
<dbReference type="PANTHER" id="PTHR31759:SF1">
    <property type="entry name" value="COILED-COIL DOMAIN-CONTAINING PROTEIN 167"/>
    <property type="match status" value="1"/>
</dbReference>
<dbReference type="Ensembl" id="ENSBTAT00000066634.2">
    <property type="protein sequence ID" value="ENSBTAP00000070950.2"/>
    <property type="gene ID" value="ENSBTAG00000053207.2"/>
</dbReference>
<dbReference type="Bgee" id="ENSBTAG00000053207">
    <property type="expression patterns" value="Expressed in semen and 8 other cell types or tissues"/>
</dbReference>
<keyword evidence="4" id="KW-1133">Transmembrane helix</keyword>
<dbReference type="PANTHER" id="PTHR31759">
    <property type="entry name" value="COILED-COIL DOMAIN-CONTAINING PROTEIN 167"/>
    <property type="match status" value="1"/>
</dbReference>
<evidence type="ECO:0000256" key="3">
    <source>
        <dbReference type="ARBA" id="ARBA00022692"/>
    </source>
</evidence>
<feature type="region of interest" description="Disordered" evidence="7">
    <location>
        <begin position="65"/>
        <end position="103"/>
    </location>
</feature>
<keyword evidence="9" id="KW-1185">Reference proteome</keyword>
<evidence type="ECO:0000256" key="2">
    <source>
        <dbReference type="ARBA" id="ARBA00022350"/>
    </source>
</evidence>
<dbReference type="AlphaFoldDB" id="A0A3Q1MN76"/>
<reference evidence="8" key="2">
    <citation type="submission" date="2025-08" db="UniProtKB">
        <authorList>
            <consortium name="Ensembl"/>
        </authorList>
    </citation>
    <scope>IDENTIFICATION</scope>
    <source>
        <strain evidence="8">Hereford</strain>
    </source>
</reference>